<feature type="compositionally biased region" description="Basic and acidic residues" evidence="1">
    <location>
        <begin position="115"/>
        <end position="129"/>
    </location>
</feature>
<gene>
    <name evidence="2" type="ORF">GP486_004244</name>
</gene>
<evidence type="ECO:0000313" key="3">
    <source>
        <dbReference type="Proteomes" id="UP000750711"/>
    </source>
</evidence>
<evidence type="ECO:0000313" key="2">
    <source>
        <dbReference type="EMBL" id="KAH0559237.1"/>
    </source>
</evidence>
<dbReference type="AlphaFoldDB" id="A0A9P8LBQ0"/>
<feature type="region of interest" description="Disordered" evidence="1">
    <location>
        <begin position="1"/>
        <end position="75"/>
    </location>
</feature>
<feature type="non-terminal residue" evidence="2">
    <location>
        <position position="201"/>
    </location>
</feature>
<proteinExistence type="predicted"/>
<protein>
    <submittedName>
        <fullName evidence="2">Uncharacterized protein</fullName>
    </submittedName>
</protein>
<sequence length="201" mass="21060">MGDVHDGSAVARRKHRQRSYTPPPRDYGSGETLESFRVQNGAKELFPSKLNGKNNDAGGSGSGSGSGSVTQKELFPAKLKTTTSLHRRSAAFDAADETADLFAGRMTVPFVDGAGDDRPRSRNLADRISRNPPAGSRRLEDRISLPTATPTASTSAIADDDEGEMSMNSGFSIRGTAAATAAAVAKTDQQGFSIRGAASAK</sequence>
<feature type="region of interest" description="Disordered" evidence="1">
    <location>
        <begin position="109"/>
        <end position="169"/>
    </location>
</feature>
<name>A0A9P8LBQ0_9PEZI</name>
<keyword evidence="3" id="KW-1185">Reference proteome</keyword>
<comment type="caution">
    <text evidence="2">The sequence shown here is derived from an EMBL/GenBank/DDBJ whole genome shotgun (WGS) entry which is preliminary data.</text>
</comment>
<feature type="compositionally biased region" description="Low complexity" evidence="1">
    <location>
        <begin position="144"/>
        <end position="157"/>
    </location>
</feature>
<organism evidence="2 3">
    <name type="scientific">Trichoglossum hirsutum</name>
    <dbReference type="NCBI Taxonomy" id="265104"/>
    <lineage>
        <taxon>Eukaryota</taxon>
        <taxon>Fungi</taxon>
        <taxon>Dikarya</taxon>
        <taxon>Ascomycota</taxon>
        <taxon>Pezizomycotina</taxon>
        <taxon>Geoglossomycetes</taxon>
        <taxon>Geoglossales</taxon>
        <taxon>Geoglossaceae</taxon>
        <taxon>Trichoglossum</taxon>
    </lineage>
</organism>
<reference evidence="2" key="1">
    <citation type="submission" date="2021-03" db="EMBL/GenBank/DDBJ databases">
        <title>Comparative genomics and phylogenomic investigation of the class Geoglossomycetes provide insights into ecological specialization and systematics.</title>
        <authorList>
            <person name="Melie T."/>
            <person name="Pirro S."/>
            <person name="Miller A.N."/>
            <person name="Quandt A."/>
        </authorList>
    </citation>
    <scope>NUCLEOTIDE SEQUENCE</scope>
    <source>
        <strain evidence="2">CAQ_001_2017</strain>
    </source>
</reference>
<accession>A0A9P8LBQ0</accession>
<dbReference type="EMBL" id="JAGHQM010000647">
    <property type="protein sequence ID" value="KAH0559237.1"/>
    <property type="molecule type" value="Genomic_DNA"/>
</dbReference>
<dbReference type="Proteomes" id="UP000750711">
    <property type="component" value="Unassembled WGS sequence"/>
</dbReference>
<evidence type="ECO:0000256" key="1">
    <source>
        <dbReference type="SAM" id="MobiDB-lite"/>
    </source>
</evidence>